<protein>
    <submittedName>
        <fullName evidence="1">Uncharacterized protein</fullName>
    </submittedName>
</protein>
<name>A0A0A8XYG1_ARUDO</name>
<evidence type="ECO:0000313" key="1">
    <source>
        <dbReference type="EMBL" id="JAD17680.1"/>
    </source>
</evidence>
<reference evidence="1" key="2">
    <citation type="journal article" date="2015" name="Data Brief">
        <title>Shoot transcriptome of the giant reed, Arundo donax.</title>
        <authorList>
            <person name="Barrero R.A."/>
            <person name="Guerrero F.D."/>
            <person name="Moolhuijzen P."/>
            <person name="Goolsby J.A."/>
            <person name="Tidwell J."/>
            <person name="Bellgard S.E."/>
            <person name="Bellgard M.I."/>
        </authorList>
    </citation>
    <scope>NUCLEOTIDE SEQUENCE</scope>
    <source>
        <tissue evidence="1">Shoot tissue taken approximately 20 cm above the soil surface</tissue>
    </source>
</reference>
<proteinExistence type="predicted"/>
<sequence length="56" mass="6145">MTVDSCWPTTLCHLLMHIVTPPIAQRALAHCCVLSGHHGIRSNPCDRIANQHGETT</sequence>
<accession>A0A0A8XYG1</accession>
<dbReference type="AlphaFoldDB" id="A0A0A8XYG1"/>
<dbReference type="EMBL" id="GBRH01280215">
    <property type="protein sequence ID" value="JAD17680.1"/>
    <property type="molecule type" value="Transcribed_RNA"/>
</dbReference>
<reference evidence="1" key="1">
    <citation type="submission" date="2014-09" db="EMBL/GenBank/DDBJ databases">
        <authorList>
            <person name="Magalhaes I.L.F."/>
            <person name="Oliveira U."/>
            <person name="Santos F.R."/>
            <person name="Vidigal T.H.D.A."/>
            <person name="Brescovit A.D."/>
            <person name="Santos A.J."/>
        </authorList>
    </citation>
    <scope>NUCLEOTIDE SEQUENCE</scope>
    <source>
        <tissue evidence="1">Shoot tissue taken approximately 20 cm above the soil surface</tissue>
    </source>
</reference>
<organism evidence="1">
    <name type="scientific">Arundo donax</name>
    <name type="common">Giant reed</name>
    <name type="synonym">Donax arundinaceus</name>
    <dbReference type="NCBI Taxonomy" id="35708"/>
    <lineage>
        <taxon>Eukaryota</taxon>
        <taxon>Viridiplantae</taxon>
        <taxon>Streptophyta</taxon>
        <taxon>Embryophyta</taxon>
        <taxon>Tracheophyta</taxon>
        <taxon>Spermatophyta</taxon>
        <taxon>Magnoliopsida</taxon>
        <taxon>Liliopsida</taxon>
        <taxon>Poales</taxon>
        <taxon>Poaceae</taxon>
        <taxon>PACMAD clade</taxon>
        <taxon>Arundinoideae</taxon>
        <taxon>Arundineae</taxon>
        <taxon>Arundo</taxon>
    </lineage>
</organism>